<organism evidence="13 14">
    <name type="scientific">Babesia caballi</name>
    <dbReference type="NCBI Taxonomy" id="5871"/>
    <lineage>
        <taxon>Eukaryota</taxon>
        <taxon>Sar</taxon>
        <taxon>Alveolata</taxon>
        <taxon>Apicomplexa</taxon>
        <taxon>Aconoidasida</taxon>
        <taxon>Piroplasmida</taxon>
        <taxon>Babesiidae</taxon>
        <taxon>Babesia</taxon>
    </lineage>
</organism>
<evidence type="ECO:0000256" key="1">
    <source>
        <dbReference type="ARBA" id="ARBA00005594"/>
    </source>
</evidence>
<evidence type="ECO:0000259" key="11">
    <source>
        <dbReference type="Pfam" id="PF00133"/>
    </source>
</evidence>
<dbReference type="InterPro" id="IPR002301">
    <property type="entry name" value="Ile-tRNA-ligase"/>
</dbReference>
<keyword evidence="14" id="KW-1185">Reference proteome</keyword>
<dbReference type="InterPro" id="IPR023586">
    <property type="entry name" value="Ile-tRNA-ligase_type2"/>
</dbReference>
<feature type="domain" description="Methionyl/Valyl/Leucyl/Isoleucyl-tRNA synthetase anticodon-binding" evidence="12">
    <location>
        <begin position="764"/>
        <end position="911"/>
    </location>
</feature>
<dbReference type="InterPro" id="IPR014729">
    <property type="entry name" value="Rossmann-like_a/b/a_fold"/>
</dbReference>
<keyword evidence="7 10" id="KW-0030">Aminoacyl-tRNA synthetase</keyword>
<keyword evidence="3 10" id="KW-0436">Ligase</keyword>
<accession>A0AAV4LNK0</accession>
<protein>
    <recommendedName>
        <fullName evidence="2">isoleucine--tRNA ligase</fullName>
        <ecNumber evidence="2">6.1.1.5</ecNumber>
    </recommendedName>
    <alternativeName>
        <fullName evidence="8">Isoleucyl-tRNA synthetase</fullName>
    </alternativeName>
</protein>
<dbReference type="Pfam" id="PF19302">
    <property type="entry name" value="DUF5915"/>
    <property type="match status" value="1"/>
</dbReference>
<dbReference type="InterPro" id="IPR002300">
    <property type="entry name" value="aa-tRNA-synth_Ia"/>
</dbReference>
<evidence type="ECO:0000256" key="7">
    <source>
        <dbReference type="ARBA" id="ARBA00023146"/>
    </source>
</evidence>
<comment type="similarity">
    <text evidence="1 10">Belongs to the class-I aminoacyl-tRNA synthetase family.</text>
</comment>
<comment type="caution">
    <text evidence="13">The sequence shown here is derived from an EMBL/GenBank/DDBJ whole genome shotgun (WGS) entry which is preliminary data.</text>
</comment>
<dbReference type="FunFam" id="3.40.50.620:FF:000023">
    <property type="entry name" value="Isoleucyl-tRNA synthetase,cytoplasmic"/>
    <property type="match status" value="1"/>
</dbReference>
<dbReference type="Gene3D" id="3.40.50.620">
    <property type="entry name" value="HUPs"/>
    <property type="match status" value="2"/>
</dbReference>
<evidence type="ECO:0000256" key="6">
    <source>
        <dbReference type="ARBA" id="ARBA00022917"/>
    </source>
</evidence>
<dbReference type="Proteomes" id="UP001497744">
    <property type="component" value="Unassembled WGS sequence"/>
</dbReference>
<keyword evidence="4 10" id="KW-0547">Nucleotide-binding</keyword>
<dbReference type="GO" id="GO:0005524">
    <property type="term" value="F:ATP binding"/>
    <property type="evidence" value="ECO:0007669"/>
    <property type="project" value="UniProtKB-KW"/>
</dbReference>
<evidence type="ECO:0000256" key="3">
    <source>
        <dbReference type="ARBA" id="ARBA00022598"/>
    </source>
</evidence>
<dbReference type="SUPFAM" id="SSF52374">
    <property type="entry name" value="Nucleotidylyl transferase"/>
    <property type="match status" value="1"/>
</dbReference>
<dbReference type="PANTHER" id="PTHR42780:SF1">
    <property type="entry name" value="ISOLEUCINE--TRNA LIGASE, CYTOPLASMIC"/>
    <property type="match status" value="1"/>
</dbReference>
<sequence>MFRALLRNTHLNRELCWCFGKEALPAPFSFRCRAFGDSPQSASAAAEPIRRKMTEAGAVEFTFLPVDERVDFPKEEEAILRYWDEIDVFHTANKLAAGKPSFTFYDGPPFATGLPHYGHILAGTIKDVVTRYAYQTGHSVERRFGWDCHGLPIEHEIDKANNIKHLNDVLEMGIGVYNEKCREIVVRYSSEWRKIISRTGRWIDFDNDYKTLNTSYMETLWWIFKQLFEKGVVYRGFQVMPYSMACTTPVSNFEANLNYKDVTDPAVYVAFRCVDEPLEFVAWTTTPWTLPSNLALIVNAEFVYVVLHHVQRDVDLVVAECRMESFCNDTKWVLDKDLTVVRKLPGSELVGKRYEPLFDYYAAEPGFDEDQRARSYVVLGDKMVTADAGSGIVHAAPYFGEEDMKVCKKHGVFRGALPELIDESGNFKPHLERLGGMFIKDADSEIKRMLKERSRMIHAGTVVHSYPFCWRSDTPLIYRAVSCWFIKVEDYRSEILSCVEKTEWVPRFVKEKRFRNWISDARDWCVSRNRFWGTPIPLWVSEDYTQVVCIGSIAELERHAGRKVNDLHRHYVDDIEIPDPRGPEFKPLRRIPEIFDCWYESGSMPYAKMHYPFENSEAFKDNFPADFIAEGLDQTRGWFYTLMVISTHLFGEPAFRNIIVNGLVLASDGKKMSKRLKNFADPVEVINQYGADSVRLYLISSPAVRAEPLRFLTEGVRGILKDVILPWFHAYRFLVQETSRYESTTGRRFVPDTGASLNSSCVMDRWLSSITQQLIDGVHREMAAYRLYNVLPQLLGFLEQLTNWYIRINRDRMRGAFGEDDSFVSLTSLYASLDAFTRLMSMFAPFTSEMIYSNLKRATASQSQSIHFEMLPQVSGAVDEEITRKVRAMQQVILLGRTVRERRRVPLKTPIAGLKVVHQDERVLAAVRELEALVKDELNVMSIEFSSDVSCISCQITPNFKALGARLGSAMKQVGAAIKALGQAKIEALEAEGSAEILGHRITLDDVVITRRFDPKALSHPDLDGDSNREMAVLLDFTSDESLQWMACAREVANRVQKLRKQLRLAVNDAVTIYVQPSSDTALEKLAQQTDYLAKTLRRSVVVTRELRSGPNVHVDSFELGGQAFSVAIELHDSQN</sequence>
<evidence type="ECO:0000256" key="10">
    <source>
        <dbReference type="RuleBase" id="RU363035"/>
    </source>
</evidence>
<comment type="catalytic activity">
    <reaction evidence="9">
        <text>tRNA(Ile) + L-isoleucine + ATP = L-isoleucyl-tRNA(Ile) + AMP + diphosphate</text>
        <dbReference type="Rhea" id="RHEA:11060"/>
        <dbReference type="Rhea" id="RHEA-COMP:9666"/>
        <dbReference type="Rhea" id="RHEA-COMP:9695"/>
        <dbReference type="ChEBI" id="CHEBI:30616"/>
        <dbReference type="ChEBI" id="CHEBI:33019"/>
        <dbReference type="ChEBI" id="CHEBI:58045"/>
        <dbReference type="ChEBI" id="CHEBI:78442"/>
        <dbReference type="ChEBI" id="CHEBI:78528"/>
        <dbReference type="ChEBI" id="CHEBI:456215"/>
        <dbReference type="EC" id="6.1.1.5"/>
    </reaction>
</comment>
<dbReference type="Pfam" id="PF08264">
    <property type="entry name" value="Anticodon_1"/>
    <property type="match status" value="1"/>
</dbReference>
<dbReference type="InterPro" id="IPR033709">
    <property type="entry name" value="Anticodon_Ile_ABEc"/>
</dbReference>
<dbReference type="GeneID" id="94192503"/>
<evidence type="ECO:0000313" key="13">
    <source>
        <dbReference type="EMBL" id="GIX61020.1"/>
    </source>
</evidence>
<dbReference type="GO" id="GO:0002161">
    <property type="term" value="F:aminoacyl-tRNA deacylase activity"/>
    <property type="evidence" value="ECO:0007669"/>
    <property type="project" value="InterPro"/>
</dbReference>
<evidence type="ECO:0000256" key="4">
    <source>
        <dbReference type="ARBA" id="ARBA00022741"/>
    </source>
</evidence>
<dbReference type="RefSeq" id="XP_067713091.1">
    <property type="nucleotide sequence ID" value="XM_067856990.1"/>
</dbReference>
<dbReference type="SUPFAM" id="SSF47323">
    <property type="entry name" value="Anticodon-binding domain of a subclass of class I aminoacyl-tRNA synthetases"/>
    <property type="match status" value="1"/>
</dbReference>
<reference evidence="13 14" key="1">
    <citation type="submission" date="2021-06" db="EMBL/GenBank/DDBJ databases">
        <title>Genome sequence of Babesia caballi.</title>
        <authorList>
            <person name="Yamagishi J."/>
            <person name="Kidaka T."/>
            <person name="Ochi A."/>
        </authorList>
    </citation>
    <scope>NUCLEOTIDE SEQUENCE [LARGE SCALE GENOMIC DNA]</scope>
    <source>
        <strain evidence="13">USDA-D6B2</strain>
    </source>
</reference>
<dbReference type="FunFam" id="1.10.730.10:FF:000004">
    <property type="entry name" value="Isoleucyl-tRNA synthetase, cytoplasmic"/>
    <property type="match status" value="1"/>
</dbReference>
<evidence type="ECO:0000256" key="2">
    <source>
        <dbReference type="ARBA" id="ARBA00013165"/>
    </source>
</evidence>
<dbReference type="SUPFAM" id="SSF50677">
    <property type="entry name" value="ValRS/IleRS/LeuRS editing domain"/>
    <property type="match status" value="1"/>
</dbReference>
<dbReference type="FunFam" id="3.40.50.620:FF:000133">
    <property type="entry name" value="Isoleucyl-tRNA synthetase, cytoplasmic"/>
    <property type="match status" value="1"/>
</dbReference>
<dbReference type="GO" id="GO:0004822">
    <property type="term" value="F:isoleucine-tRNA ligase activity"/>
    <property type="evidence" value="ECO:0007669"/>
    <property type="project" value="UniProtKB-EC"/>
</dbReference>
<dbReference type="NCBIfam" id="TIGR00392">
    <property type="entry name" value="ileS"/>
    <property type="match status" value="1"/>
</dbReference>
<dbReference type="PROSITE" id="PS00178">
    <property type="entry name" value="AA_TRNA_LIGASE_I"/>
    <property type="match status" value="1"/>
</dbReference>
<dbReference type="Gene3D" id="1.10.730.10">
    <property type="entry name" value="Isoleucyl-tRNA Synthetase, Domain 1"/>
    <property type="match status" value="1"/>
</dbReference>
<evidence type="ECO:0000313" key="14">
    <source>
        <dbReference type="Proteomes" id="UP001497744"/>
    </source>
</evidence>
<dbReference type="GO" id="GO:0000049">
    <property type="term" value="F:tRNA binding"/>
    <property type="evidence" value="ECO:0007669"/>
    <property type="project" value="InterPro"/>
</dbReference>
<dbReference type="CDD" id="cd00818">
    <property type="entry name" value="IleRS_core"/>
    <property type="match status" value="1"/>
</dbReference>
<proteinExistence type="inferred from homology"/>
<name>A0AAV4LNK0_BABCB</name>
<evidence type="ECO:0000256" key="8">
    <source>
        <dbReference type="ARBA" id="ARBA00032665"/>
    </source>
</evidence>
<dbReference type="CDD" id="cd07961">
    <property type="entry name" value="Anticodon_Ia_Ile_ABEc"/>
    <property type="match status" value="1"/>
</dbReference>
<dbReference type="PANTHER" id="PTHR42780">
    <property type="entry name" value="SOLEUCYL-TRNA SYNTHETASE"/>
    <property type="match status" value="1"/>
</dbReference>
<dbReference type="InterPro" id="IPR001412">
    <property type="entry name" value="aa-tRNA-synth_I_CS"/>
</dbReference>
<evidence type="ECO:0000256" key="5">
    <source>
        <dbReference type="ARBA" id="ARBA00022840"/>
    </source>
</evidence>
<dbReference type="InterPro" id="IPR009008">
    <property type="entry name" value="Val/Leu/Ile-tRNA-synth_edit"/>
</dbReference>
<dbReference type="EMBL" id="BPLF01000001">
    <property type="protein sequence ID" value="GIX61020.1"/>
    <property type="molecule type" value="Genomic_DNA"/>
</dbReference>
<keyword evidence="5 10" id="KW-0067">ATP-binding</keyword>
<keyword evidence="6 10" id="KW-0648">Protein biosynthesis</keyword>
<dbReference type="InterPro" id="IPR013155">
    <property type="entry name" value="M/V/L/I-tRNA-synth_anticd-bd"/>
</dbReference>
<dbReference type="GO" id="GO:0006428">
    <property type="term" value="P:isoleucyl-tRNA aminoacylation"/>
    <property type="evidence" value="ECO:0007669"/>
    <property type="project" value="InterPro"/>
</dbReference>
<feature type="domain" description="Aminoacyl-tRNA synthetase class Ia" evidence="11">
    <location>
        <begin position="79"/>
        <end position="707"/>
    </location>
</feature>
<evidence type="ECO:0000256" key="9">
    <source>
        <dbReference type="ARBA" id="ARBA00048359"/>
    </source>
</evidence>
<dbReference type="Gene3D" id="3.90.740.10">
    <property type="entry name" value="Valyl/Leucyl/Isoleucyl-tRNA synthetase, editing domain"/>
    <property type="match status" value="1"/>
</dbReference>
<dbReference type="EC" id="6.1.1.5" evidence="2"/>
<dbReference type="AlphaFoldDB" id="A0AAV4LNK0"/>
<evidence type="ECO:0000259" key="12">
    <source>
        <dbReference type="Pfam" id="PF08264"/>
    </source>
</evidence>
<dbReference type="InterPro" id="IPR009080">
    <property type="entry name" value="tRNAsynth_Ia_anticodon-bd"/>
</dbReference>
<dbReference type="PRINTS" id="PR00984">
    <property type="entry name" value="TRNASYNTHILE"/>
</dbReference>
<gene>
    <name evidence="13" type="ORF">BcabD6B2_04550</name>
</gene>
<dbReference type="Pfam" id="PF00133">
    <property type="entry name" value="tRNA-synt_1"/>
    <property type="match status" value="1"/>
</dbReference>